<organism evidence="3 4">
    <name type="scientific">Leishmania tarentolae</name>
    <name type="common">Sauroleishmania tarentolae</name>
    <dbReference type="NCBI Taxonomy" id="5689"/>
    <lineage>
        <taxon>Eukaryota</taxon>
        <taxon>Discoba</taxon>
        <taxon>Euglenozoa</taxon>
        <taxon>Kinetoplastea</taxon>
        <taxon>Metakinetoplastina</taxon>
        <taxon>Trypanosomatida</taxon>
        <taxon>Trypanosomatidae</taxon>
        <taxon>Leishmaniinae</taxon>
        <taxon>Leishmania</taxon>
        <taxon>lizard Leishmania</taxon>
    </lineage>
</organism>
<name>A0A640KP60_LEITA</name>
<keyword evidence="2" id="KW-1133">Transmembrane helix</keyword>
<dbReference type="OrthoDB" id="249945at2759"/>
<dbReference type="Proteomes" id="UP000419144">
    <property type="component" value="Unassembled WGS sequence"/>
</dbReference>
<evidence type="ECO:0000313" key="3">
    <source>
        <dbReference type="EMBL" id="GET90845.1"/>
    </source>
</evidence>
<dbReference type="VEuPathDB" id="TriTrypDB:LtaPh_3024400"/>
<dbReference type="AlphaFoldDB" id="A0A640KP60"/>
<keyword evidence="2" id="KW-0472">Membrane</keyword>
<protein>
    <submittedName>
        <fullName evidence="3">Uncharacterized protein</fullName>
    </submittedName>
</protein>
<feature type="transmembrane region" description="Helical" evidence="2">
    <location>
        <begin position="151"/>
        <end position="168"/>
    </location>
</feature>
<proteinExistence type="predicted"/>
<feature type="compositionally biased region" description="Basic and acidic residues" evidence="1">
    <location>
        <begin position="264"/>
        <end position="281"/>
    </location>
</feature>
<keyword evidence="4" id="KW-1185">Reference proteome</keyword>
<reference evidence="3" key="1">
    <citation type="submission" date="2019-11" db="EMBL/GenBank/DDBJ databases">
        <title>Leishmania tarentolae CDS.</title>
        <authorList>
            <person name="Goto Y."/>
            <person name="Yamagishi J."/>
        </authorList>
    </citation>
    <scope>NUCLEOTIDE SEQUENCE [LARGE SCALE GENOMIC DNA]</scope>
    <source>
        <strain evidence="3">Parrot Tar II</strain>
    </source>
</reference>
<dbReference type="EMBL" id="BLBS01000043">
    <property type="protein sequence ID" value="GET90845.1"/>
    <property type="molecule type" value="Genomic_DNA"/>
</dbReference>
<keyword evidence="2" id="KW-0812">Transmembrane</keyword>
<sequence length="281" mass="31309">MQSGSSTIMSGFHHADAGMSSTHYLPKISSNLETLRLTYGAFLRLCLHSTVYYGSQGFVAEYVSGHKGAMMISEREAMRYVLSMAAEVGVSVLLMPVRYLAASTTPRFMLDYMFTRWSDVLAVFDRFNPSTYASYAVYAFASSNDEWNFDFFTWQIPSVLMTIGKLIARRRLVGSARCRTKRVCGVLLSQLILRAYMSTFSVMIPEEGSEAVVAVLVTIFEGMATSYLARHTWPFPWDDVTYAASTNTTSSSTAMVSEGPDTPPQDHSRSSEKAVYEADCR</sequence>
<feature type="region of interest" description="Disordered" evidence="1">
    <location>
        <begin position="251"/>
        <end position="281"/>
    </location>
</feature>
<comment type="caution">
    <text evidence="3">The sequence shown here is derived from an EMBL/GenBank/DDBJ whole genome shotgun (WGS) entry which is preliminary data.</text>
</comment>
<gene>
    <name evidence="3" type="ORF">LtaPh_3024400</name>
</gene>
<evidence type="ECO:0000256" key="1">
    <source>
        <dbReference type="SAM" id="MobiDB-lite"/>
    </source>
</evidence>
<accession>A0A640KP60</accession>
<evidence type="ECO:0000313" key="4">
    <source>
        <dbReference type="Proteomes" id="UP000419144"/>
    </source>
</evidence>
<feature type="transmembrane region" description="Helical" evidence="2">
    <location>
        <begin position="80"/>
        <end position="101"/>
    </location>
</feature>
<evidence type="ECO:0000256" key="2">
    <source>
        <dbReference type="SAM" id="Phobius"/>
    </source>
</evidence>